<dbReference type="GO" id="GO:0016787">
    <property type="term" value="F:hydrolase activity"/>
    <property type="evidence" value="ECO:0007669"/>
    <property type="project" value="UniProtKB-KW"/>
</dbReference>
<dbReference type="InterPro" id="IPR005754">
    <property type="entry name" value="Sortase"/>
</dbReference>
<dbReference type="RefSeq" id="WP_176577732.1">
    <property type="nucleotide sequence ID" value="NZ_CBDRGH010000015.1"/>
</dbReference>
<protein>
    <submittedName>
        <fullName evidence="4">Class F sortase</fullName>
    </submittedName>
</protein>
<reference evidence="4 5" key="1">
    <citation type="submission" date="2020-06" db="EMBL/GenBank/DDBJ databases">
        <title>Genome mining for natural products.</title>
        <authorList>
            <person name="Zhang B."/>
            <person name="Shi J."/>
            <person name="Ge H."/>
        </authorList>
    </citation>
    <scope>NUCLEOTIDE SEQUENCE [LARGE SCALE GENOMIC DNA]</scope>
    <source>
        <strain evidence="4 5">NA02069</strain>
    </source>
</reference>
<evidence type="ECO:0000256" key="2">
    <source>
        <dbReference type="SAM" id="MobiDB-lite"/>
    </source>
</evidence>
<dbReference type="CDD" id="cd05829">
    <property type="entry name" value="Sortase_F"/>
    <property type="match status" value="1"/>
</dbReference>
<sequence>MARRRRRPWYRRRAYRLARTAVLTVSLVVVCVRCDHERPGAGTTASGSAEASEVRAAGTGDGAGGAGADSRPRAGDPPPGTREAPPEPPPAPAMPATAGTGTASTPAPPPPSPSPQPARAGKSAKRPAGPAPLPRSRATRLVIPYISVDSPLMDLHLDSERRLPAPPEDEPNLVGWYADGPSPGETGTAIAVGHLDTDTGPAVFGGLGELKRGKRIEVRRADGRTAVYSVDAIKTYQKDKFPNREVYGARARPELRLITCGGNYNRRTGYTGNVVVYAHLKATREPKGGGRR</sequence>
<organism evidence="4 5">
    <name type="scientific">Streptomyces chartreusis</name>
    <dbReference type="NCBI Taxonomy" id="1969"/>
    <lineage>
        <taxon>Bacteria</taxon>
        <taxon>Bacillati</taxon>
        <taxon>Actinomycetota</taxon>
        <taxon>Actinomycetes</taxon>
        <taxon>Kitasatosporales</taxon>
        <taxon>Streptomycetaceae</taxon>
        <taxon>Streptomyces</taxon>
    </lineage>
</organism>
<feature type="region of interest" description="Disordered" evidence="2">
    <location>
        <begin position="37"/>
        <end position="136"/>
    </location>
</feature>
<feature type="compositionally biased region" description="Low complexity" evidence="2">
    <location>
        <begin position="94"/>
        <end position="105"/>
    </location>
</feature>
<keyword evidence="3" id="KW-0732">Signal</keyword>
<dbReference type="Pfam" id="PF04203">
    <property type="entry name" value="Sortase"/>
    <property type="match status" value="1"/>
</dbReference>
<feature type="compositionally biased region" description="Low complexity" evidence="2">
    <location>
        <begin position="40"/>
        <end position="58"/>
    </location>
</feature>
<feature type="compositionally biased region" description="Pro residues" evidence="2">
    <location>
        <begin position="106"/>
        <end position="116"/>
    </location>
</feature>
<dbReference type="Proteomes" id="UP000509418">
    <property type="component" value="Chromosome"/>
</dbReference>
<gene>
    <name evidence="4" type="ORF">HUT05_38135</name>
</gene>
<evidence type="ECO:0000313" key="5">
    <source>
        <dbReference type="Proteomes" id="UP000509418"/>
    </source>
</evidence>
<keyword evidence="5" id="KW-1185">Reference proteome</keyword>
<name>A0A7H8TGM6_STRCX</name>
<dbReference type="SUPFAM" id="SSF63817">
    <property type="entry name" value="Sortase"/>
    <property type="match status" value="1"/>
</dbReference>
<feature type="compositionally biased region" description="Pro residues" evidence="2">
    <location>
        <begin position="75"/>
        <end position="93"/>
    </location>
</feature>
<dbReference type="InterPro" id="IPR042001">
    <property type="entry name" value="Sortase_F"/>
</dbReference>
<feature type="signal peptide" evidence="3">
    <location>
        <begin position="1"/>
        <end position="19"/>
    </location>
</feature>
<keyword evidence="1" id="KW-0378">Hydrolase</keyword>
<evidence type="ECO:0000256" key="3">
    <source>
        <dbReference type="SAM" id="SignalP"/>
    </source>
</evidence>
<dbReference type="Gene3D" id="2.40.260.10">
    <property type="entry name" value="Sortase"/>
    <property type="match status" value="1"/>
</dbReference>
<evidence type="ECO:0000256" key="1">
    <source>
        <dbReference type="ARBA" id="ARBA00022801"/>
    </source>
</evidence>
<proteinExistence type="predicted"/>
<dbReference type="NCBIfam" id="NF033748">
    <property type="entry name" value="class_F_sortase"/>
    <property type="match status" value="1"/>
</dbReference>
<dbReference type="InterPro" id="IPR023365">
    <property type="entry name" value="Sortase_dom-sf"/>
</dbReference>
<accession>A0A7H8TGM6</accession>
<dbReference type="AlphaFoldDB" id="A0A7H8TGM6"/>
<dbReference type="EMBL" id="CP056041">
    <property type="protein sequence ID" value="QKZ22661.1"/>
    <property type="molecule type" value="Genomic_DNA"/>
</dbReference>
<feature type="chain" id="PRO_5038732184" evidence="3">
    <location>
        <begin position="20"/>
        <end position="292"/>
    </location>
</feature>
<evidence type="ECO:0000313" key="4">
    <source>
        <dbReference type="EMBL" id="QKZ22661.1"/>
    </source>
</evidence>